<keyword evidence="1" id="KW-0732">Signal</keyword>
<evidence type="ECO:0000256" key="1">
    <source>
        <dbReference type="SAM" id="SignalP"/>
    </source>
</evidence>
<evidence type="ECO:0000313" key="3">
    <source>
        <dbReference type="Proteomes" id="UP000006892"/>
    </source>
</evidence>
<dbReference type="AlphaFoldDB" id="A0A3S5Y774"/>
<reference evidence="2" key="1">
    <citation type="journal article" date="2010" name="PLoS Genet.">
        <title>The genome of a pathogenic rhodococcus: cooptive virulence underpinned by key gene acquisitions.</title>
        <authorList>
            <person name="Letek M."/>
            <person name="Gonzalez P."/>
            <person name="Macarthur I."/>
            <person name="Rodriguez H."/>
            <person name="Freeman T.C."/>
            <person name="Valero-Rello A."/>
            <person name="Blanco M."/>
            <person name="Buckley T."/>
            <person name="Cherevach I."/>
            <person name="Fahey R."/>
            <person name="Hapeshi A."/>
            <person name="Holdstock J."/>
            <person name="Leadon D."/>
            <person name="Navas J."/>
            <person name="Ocampo A."/>
            <person name="Quail M.A."/>
            <person name="Sanders M."/>
            <person name="Scortti M.M."/>
            <person name="Prescott J.F."/>
            <person name="Fogarty U."/>
            <person name="Meijer W.G."/>
            <person name="Parkhill J."/>
            <person name="Bentley S.D."/>
            <person name="Vazquez-Boland J.A."/>
        </authorList>
    </citation>
    <scope>NUCLEOTIDE SEQUENCE [LARGE SCALE GENOMIC DNA]</scope>
    <source>
        <strain evidence="2 3">103S</strain>
    </source>
</reference>
<sequence length="155" mass="15912">MTDRRTTRCIIRSVAVAGAALAAVAVPATAQALPPHPFGPPAMTIGCANQGSLMSLTGATGQTGPEQNPPIGPGEIRFESFPAAPPIPAAGQVTVAWVNLDTGASGMAALEGAYPYYSKTVYTGHGNIRATVFGTIDLWSLPLCQSNPTFGNFIV</sequence>
<dbReference type="RefSeq" id="WP_013416032.1">
    <property type="nucleotide sequence ID" value="NC_014659.1"/>
</dbReference>
<dbReference type="KEGG" id="req:REQ_23410"/>
<feature type="signal peptide" evidence="1">
    <location>
        <begin position="1"/>
        <end position="32"/>
    </location>
</feature>
<proteinExistence type="predicted"/>
<organism evidence="2">
    <name type="scientific">Rhodococcus hoagii (strain 103S)</name>
    <name type="common">Rhodococcus equi</name>
    <dbReference type="NCBI Taxonomy" id="685727"/>
    <lineage>
        <taxon>Bacteria</taxon>
        <taxon>Bacillati</taxon>
        <taxon>Actinomycetota</taxon>
        <taxon>Actinomycetes</taxon>
        <taxon>Mycobacteriales</taxon>
        <taxon>Nocardiaceae</taxon>
        <taxon>Prescottella</taxon>
    </lineage>
</organism>
<dbReference type="GeneID" id="57578028"/>
<gene>
    <name evidence="2" type="ordered locus">REQ_23410</name>
</gene>
<name>A0A3S5Y774_RHOH1</name>
<evidence type="ECO:0000313" key="2">
    <source>
        <dbReference type="EMBL" id="CBH48387.1"/>
    </source>
</evidence>
<accession>A0A3S5Y774</accession>
<dbReference type="EMBL" id="FN563149">
    <property type="protein sequence ID" value="CBH48387.1"/>
    <property type="molecule type" value="Genomic_DNA"/>
</dbReference>
<dbReference type="InterPro" id="IPR006311">
    <property type="entry name" value="TAT_signal"/>
</dbReference>
<protein>
    <submittedName>
        <fullName evidence="2">Secreted protein</fullName>
    </submittedName>
</protein>
<dbReference type="Proteomes" id="UP001154400">
    <property type="component" value="Chromosome"/>
</dbReference>
<feature type="chain" id="PRO_5018573372" evidence="1">
    <location>
        <begin position="33"/>
        <end position="155"/>
    </location>
</feature>
<dbReference type="PROSITE" id="PS51318">
    <property type="entry name" value="TAT"/>
    <property type="match status" value="1"/>
</dbReference>